<dbReference type="AlphaFoldDB" id="A0A857DHM8"/>
<evidence type="ECO:0000256" key="1">
    <source>
        <dbReference type="SAM" id="SignalP"/>
    </source>
</evidence>
<proteinExistence type="predicted"/>
<sequence length="40" mass="4483">MKKILYTLMASMLVLLATASSVFACGYWAYQPKTPKSLQK</sequence>
<dbReference type="PROSITE" id="PS51257">
    <property type="entry name" value="PROKAR_LIPOPROTEIN"/>
    <property type="match status" value="1"/>
</dbReference>
<dbReference type="NCBIfam" id="TIGR04223">
    <property type="entry name" value="quorum_AgrD"/>
    <property type="match status" value="1"/>
</dbReference>
<dbReference type="RefSeq" id="WP_019225107.1">
    <property type="nucleotide sequence ID" value="NZ_CP046996.1"/>
</dbReference>
<protein>
    <submittedName>
        <fullName evidence="2">Cyclic lactone autoinducer peptide</fullName>
    </submittedName>
</protein>
<evidence type="ECO:0000313" key="3">
    <source>
        <dbReference type="Proteomes" id="UP000430508"/>
    </source>
</evidence>
<organism evidence="2 3">
    <name type="scientific">Dehalobacter restrictus</name>
    <dbReference type="NCBI Taxonomy" id="55583"/>
    <lineage>
        <taxon>Bacteria</taxon>
        <taxon>Bacillati</taxon>
        <taxon>Bacillota</taxon>
        <taxon>Clostridia</taxon>
        <taxon>Eubacteriales</taxon>
        <taxon>Desulfitobacteriaceae</taxon>
        <taxon>Dehalobacter</taxon>
    </lineage>
</organism>
<reference evidence="2 3" key="1">
    <citation type="submission" date="2019-12" db="EMBL/GenBank/DDBJ databases">
        <title>Sequence classification of anaerobic respiratory reductive dehalogenases: First we see many, then we see few.</title>
        <authorList>
            <person name="Molenda O."/>
            <person name="Puentes Jacome L.A."/>
            <person name="Cao X."/>
            <person name="Nesbo C.L."/>
            <person name="Tang S."/>
            <person name="Morson N."/>
            <person name="Patron J."/>
            <person name="Lomheim L."/>
            <person name="Wishart D.S."/>
            <person name="Edwards E.A."/>
        </authorList>
    </citation>
    <scope>NUCLEOTIDE SEQUENCE [LARGE SCALE GENOMIC DNA]</scope>
    <source>
        <strain evidence="2 3">12DCA</strain>
    </source>
</reference>
<evidence type="ECO:0000313" key="2">
    <source>
        <dbReference type="EMBL" id="QHA00009.1"/>
    </source>
</evidence>
<feature type="chain" id="PRO_5032366274" evidence="1">
    <location>
        <begin position="25"/>
        <end position="40"/>
    </location>
</feature>
<keyword evidence="1" id="KW-0732">Signal</keyword>
<gene>
    <name evidence="2" type="ORF">GQ588_04775</name>
</gene>
<dbReference type="Proteomes" id="UP000430508">
    <property type="component" value="Chromosome"/>
</dbReference>
<dbReference type="InterPro" id="IPR009229">
    <property type="entry name" value="AgrD"/>
</dbReference>
<accession>A0A857DHM8</accession>
<dbReference type="EMBL" id="CP046996">
    <property type="protein sequence ID" value="QHA00009.1"/>
    <property type="molecule type" value="Genomic_DNA"/>
</dbReference>
<name>A0A857DHM8_9FIRM</name>
<feature type="signal peptide" evidence="1">
    <location>
        <begin position="1"/>
        <end position="24"/>
    </location>
</feature>